<evidence type="ECO:0000313" key="1">
    <source>
        <dbReference type="EMBL" id="EKE43336.1"/>
    </source>
</evidence>
<dbReference type="AlphaFoldDB" id="K2GKN1"/>
<dbReference type="EMBL" id="AMGO01000062">
    <property type="protein sequence ID" value="EKE43336.1"/>
    <property type="molecule type" value="Genomic_DNA"/>
</dbReference>
<sequence>MAFNIGEIFKELFSDDGGGGFALAMIGMGPIGFTDIGRFGGAYDLMRGVGDSTMEFVFAPTPGEFLDHALNYTETYPDEYELTAPSDRNGNTASMTLYDHHNNTATTYFYGGPNDFGVFDYDHFDGDDWHYTPNNFGSDMTDSFIFY</sequence>
<name>K2GKN1_9RHOB</name>
<protein>
    <submittedName>
        <fullName evidence="1">Uncharacterized protein</fullName>
    </submittedName>
</protein>
<dbReference type="STRING" id="1231392.OCGS_2528"/>
<proteinExistence type="predicted"/>
<gene>
    <name evidence="1" type="ORF">OCGS_2528</name>
</gene>
<keyword evidence="2" id="KW-1185">Reference proteome</keyword>
<dbReference type="RefSeq" id="WP_007427680.1">
    <property type="nucleotide sequence ID" value="NZ_AMGO01000062.1"/>
</dbReference>
<organism evidence="1 2">
    <name type="scientific">Oceaniovalibus guishaninsula JLT2003</name>
    <dbReference type="NCBI Taxonomy" id="1231392"/>
    <lineage>
        <taxon>Bacteria</taxon>
        <taxon>Pseudomonadati</taxon>
        <taxon>Pseudomonadota</taxon>
        <taxon>Alphaproteobacteria</taxon>
        <taxon>Rhodobacterales</taxon>
        <taxon>Roseobacteraceae</taxon>
        <taxon>Oceaniovalibus</taxon>
    </lineage>
</organism>
<evidence type="ECO:0000313" key="2">
    <source>
        <dbReference type="Proteomes" id="UP000006765"/>
    </source>
</evidence>
<dbReference type="Proteomes" id="UP000006765">
    <property type="component" value="Unassembled WGS sequence"/>
</dbReference>
<comment type="caution">
    <text evidence="1">The sequence shown here is derived from an EMBL/GenBank/DDBJ whole genome shotgun (WGS) entry which is preliminary data.</text>
</comment>
<accession>K2GKN1</accession>
<reference evidence="1 2" key="1">
    <citation type="journal article" date="2012" name="J. Bacteriol.">
        <title>Draft Genome Sequence of Oceaniovalibus guishaninsula JLT2003T.</title>
        <authorList>
            <person name="Tang K."/>
            <person name="Liu K."/>
            <person name="Jiao N."/>
        </authorList>
    </citation>
    <scope>NUCLEOTIDE SEQUENCE [LARGE SCALE GENOMIC DNA]</scope>
    <source>
        <strain evidence="1 2">JLT2003</strain>
    </source>
</reference>